<dbReference type="OrthoDB" id="1525003at2"/>
<evidence type="ECO:0000313" key="3">
    <source>
        <dbReference type="Proteomes" id="UP000248886"/>
    </source>
</evidence>
<dbReference type="Proteomes" id="UP000248886">
    <property type="component" value="Unassembled WGS sequence"/>
</dbReference>
<dbReference type="GeneID" id="65279650"/>
<dbReference type="EMBL" id="QKQP01000001">
    <property type="protein sequence ID" value="PZD82714.1"/>
    <property type="molecule type" value="Genomic_DNA"/>
</dbReference>
<accession>A0A2W1KLJ6</accession>
<feature type="compositionally biased region" description="Gly residues" evidence="1">
    <location>
        <begin position="15"/>
        <end position="31"/>
    </location>
</feature>
<dbReference type="RefSeq" id="WP_009565300.1">
    <property type="nucleotide sequence ID" value="NZ_AP025160.1"/>
</dbReference>
<dbReference type="OMA" id="FEYREQI"/>
<proteinExistence type="predicted"/>
<protein>
    <submittedName>
        <fullName evidence="2">Uncharacterized protein</fullName>
    </submittedName>
</protein>
<reference evidence="2 3" key="1">
    <citation type="submission" date="2018-06" db="EMBL/GenBank/DDBJ databases">
        <title>Draft sequence of Acidithiobacillus ferrooxidans CCM 4253.</title>
        <authorList>
            <person name="Moya-Beltran A."/>
            <person name="Castro M."/>
            <person name="Covarrubias P.C."/>
            <person name="Issotta F."/>
            <person name="Janiczek O."/>
            <person name="Mandl M."/>
            <person name="Kucera J."/>
            <person name="Quatrini R."/>
        </authorList>
    </citation>
    <scope>NUCLEOTIDE SEQUENCE [LARGE SCALE GENOMIC DNA]</scope>
    <source>
        <strain evidence="2 3">CCM 4253</strain>
    </source>
</reference>
<evidence type="ECO:0000256" key="1">
    <source>
        <dbReference type="SAM" id="MobiDB-lite"/>
    </source>
</evidence>
<sequence length="205" mass="22710">MSKQNTVQGVLTGMRRGGGGGGQGRGQGGIRFGNEPGMRPAGMSLADEESMEQRMLAGTGDTDKRARHQHDQEVFHTLLRHHDQIQRELTRLPDGIRSLTTSANPEIVGLLHDHVPAMHHRLEENFGLRFWDPAFPEIFAQREKVRMEVTLVPNGVLVEETSEDPNVVILIQAHGAVINLFVQRGFAQAQEVSPLPDNYQRVLGG</sequence>
<evidence type="ECO:0000313" key="2">
    <source>
        <dbReference type="EMBL" id="PZD82714.1"/>
    </source>
</evidence>
<organism evidence="2 3">
    <name type="scientific">Acidithiobacillus ferrooxidans</name>
    <name type="common">Thiobacillus ferrooxidans</name>
    <dbReference type="NCBI Taxonomy" id="920"/>
    <lineage>
        <taxon>Bacteria</taxon>
        <taxon>Pseudomonadati</taxon>
        <taxon>Pseudomonadota</taxon>
        <taxon>Acidithiobacillia</taxon>
        <taxon>Acidithiobacillales</taxon>
        <taxon>Acidithiobacillaceae</taxon>
        <taxon>Acidithiobacillus</taxon>
    </lineage>
</organism>
<comment type="caution">
    <text evidence="2">The sequence shown here is derived from an EMBL/GenBank/DDBJ whole genome shotgun (WGS) entry which is preliminary data.</text>
</comment>
<feature type="region of interest" description="Disordered" evidence="1">
    <location>
        <begin position="1"/>
        <end position="36"/>
    </location>
</feature>
<gene>
    <name evidence="2" type="ORF">DN052_06860</name>
</gene>
<dbReference type="AlphaFoldDB" id="A0A2W1KLJ6"/>
<name>A0A2W1KLJ6_ACIFR</name>